<dbReference type="RefSeq" id="WP_164333066.1">
    <property type="nucleotide sequence ID" value="NZ_JAAGMU010000236.1"/>
</dbReference>
<dbReference type="SUPFAM" id="SSF56214">
    <property type="entry name" value="4'-phosphopantetheinyl transferase"/>
    <property type="match status" value="2"/>
</dbReference>
<comment type="similarity">
    <text evidence="1">Belongs to the P-Pant transferase superfamily. Gsp/Sfp/HetI/AcpT family.</text>
</comment>
<protein>
    <submittedName>
        <fullName evidence="5">4'-phosphopantetheinyl transferase superfamily protein</fullName>
    </submittedName>
</protein>
<evidence type="ECO:0000256" key="2">
    <source>
        <dbReference type="ARBA" id="ARBA00022679"/>
    </source>
</evidence>
<evidence type="ECO:0000313" key="5">
    <source>
        <dbReference type="EMBL" id="NEC78496.1"/>
    </source>
</evidence>
<dbReference type="InterPro" id="IPR037143">
    <property type="entry name" value="4-PPantetheinyl_Trfase_dom_sf"/>
</dbReference>
<feature type="domain" description="4'-phosphopantetheinyl transferase" evidence="4">
    <location>
        <begin position="119"/>
        <end position="212"/>
    </location>
</feature>
<reference evidence="5" key="1">
    <citation type="submission" date="2020-01" db="EMBL/GenBank/DDBJ databases">
        <title>Insect and environment-associated Actinomycetes.</title>
        <authorList>
            <person name="Currrie C."/>
            <person name="Chevrette M."/>
            <person name="Carlson C."/>
            <person name="Stubbendieck R."/>
            <person name="Wendt-Pienkowski E."/>
        </authorList>
    </citation>
    <scope>NUCLEOTIDE SEQUENCE</scope>
    <source>
        <strain evidence="5">SID7958</strain>
    </source>
</reference>
<sequence length="256" mass="28943">MRDSRQVAHVWCRTVAETAGSGDVLRPADVEWALDEAELRRRETLRRPSDRSLFTAAWGLVRHSLSEVEPRVAPHEWRFLRSGLGRPEVHAPHWCRSLRFNLSHTDGAVACVVTRELRCGVDVERPGRALPLRRLARTVLSPRERRELAAAPAGRRQELFLRYWTVKEAYLKAIGSGLRFPMTACEFDVGTGRPRLRSLGAGHEHARYTFRQWAAPDGAFLAVAVQGGTVHGPERDVPVRVRTPRPREESPQPTAF</sequence>
<name>A0A6G3TWG4_9ACTN</name>
<dbReference type="PANTHER" id="PTHR12215:SF10">
    <property type="entry name" value="L-AMINOADIPATE-SEMIALDEHYDE DEHYDROGENASE-PHOSPHOPANTETHEINYL TRANSFERASE"/>
    <property type="match status" value="1"/>
</dbReference>
<evidence type="ECO:0000256" key="1">
    <source>
        <dbReference type="ARBA" id="ARBA00010990"/>
    </source>
</evidence>
<feature type="region of interest" description="Disordered" evidence="3">
    <location>
        <begin position="232"/>
        <end position="256"/>
    </location>
</feature>
<dbReference type="Pfam" id="PF01648">
    <property type="entry name" value="ACPS"/>
    <property type="match status" value="1"/>
</dbReference>
<dbReference type="PANTHER" id="PTHR12215">
    <property type="entry name" value="PHOSPHOPANTETHEINE TRANSFERASE"/>
    <property type="match status" value="1"/>
</dbReference>
<dbReference type="GO" id="GO:0000287">
    <property type="term" value="F:magnesium ion binding"/>
    <property type="evidence" value="ECO:0007669"/>
    <property type="project" value="InterPro"/>
</dbReference>
<dbReference type="GO" id="GO:0005829">
    <property type="term" value="C:cytosol"/>
    <property type="evidence" value="ECO:0007669"/>
    <property type="project" value="TreeGrafter"/>
</dbReference>
<organism evidence="5">
    <name type="scientific">Streptomyces sp. SID7958</name>
    <dbReference type="NCBI Taxonomy" id="2706093"/>
    <lineage>
        <taxon>Bacteria</taxon>
        <taxon>Bacillati</taxon>
        <taxon>Actinomycetota</taxon>
        <taxon>Actinomycetes</taxon>
        <taxon>Kitasatosporales</taxon>
        <taxon>Streptomycetaceae</taxon>
        <taxon>Streptomyces</taxon>
    </lineage>
</organism>
<gene>
    <name evidence="5" type="ORF">G3I38_04340</name>
</gene>
<dbReference type="GO" id="GO:0008897">
    <property type="term" value="F:holo-[acyl-carrier-protein] synthase activity"/>
    <property type="evidence" value="ECO:0007669"/>
    <property type="project" value="InterPro"/>
</dbReference>
<evidence type="ECO:0000259" key="4">
    <source>
        <dbReference type="Pfam" id="PF01648"/>
    </source>
</evidence>
<comment type="caution">
    <text evidence="5">The sequence shown here is derived from an EMBL/GenBank/DDBJ whole genome shotgun (WGS) entry which is preliminary data.</text>
</comment>
<dbReference type="InterPro" id="IPR008278">
    <property type="entry name" value="4-PPantetheinyl_Trfase_dom"/>
</dbReference>
<dbReference type="EMBL" id="JAAGMU010000236">
    <property type="protein sequence ID" value="NEC78496.1"/>
    <property type="molecule type" value="Genomic_DNA"/>
</dbReference>
<keyword evidence="2 5" id="KW-0808">Transferase</keyword>
<feature type="compositionally biased region" description="Basic and acidic residues" evidence="3">
    <location>
        <begin position="232"/>
        <end position="250"/>
    </location>
</feature>
<evidence type="ECO:0000256" key="3">
    <source>
        <dbReference type="SAM" id="MobiDB-lite"/>
    </source>
</evidence>
<dbReference type="Gene3D" id="3.90.470.20">
    <property type="entry name" value="4'-phosphopantetheinyl transferase domain"/>
    <property type="match status" value="2"/>
</dbReference>
<accession>A0A6G3TWG4</accession>
<dbReference type="InterPro" id="IPR050559">
    <property type="entry name" value="P-Pant_transferase_sf"/>
</dbReference>
<dbReference type="AlphaFoldDB" id="A0A6G3TWG4"/>
<proteinExistence type="inferred from homology"/>
<dbReference type="GO" id="GO:0019878">
    <property type="term" value="P:lysine biosynthetic process via aminoadipic acid"/>
    <property type="evidence" value="ECO:0007669"/>
    <property type="project" value="TreeGrafter"/>
</dbReference>